<gene>
    <name evidence="3" type="ORF">E8E13_008418</name>
</gene>
<feature type="domain" description="Clr5" evidence="2">
    <location>
        <begin position="116"/>
        <end position="168"/>
    </location>
</feature>
<dbReference type="SUPFAM" id="SSF48452">
    <property type="entry name" value="TPR-like"/>
    <property type="match status" value="2"/>
</dbReference>
<evidence type="ECO:0000313" key="4">
    <source>
        <dbReference type="Proteomes" id="UP000801428"/>
    </source>
</evidence>
<dbReference type="AlphaFoldDB" id="A0A9P4TCG9"/>
<dbReference type="Pfam" id="PF13424">
    <property type="entry name" value="TPR_12"/>
    <property type="match status" value="2"/>
</dbReference>
<proteinExistence type="predicted"/>
<name>A0A9P4TCG9_CURKU</name>
<comment type="caution">
    <text evidence="3">The sequence shown here is derived from an EMBL/GenBank/DDBJ whole genome shotgun (WGS) entry which is preliminary data.</text>
</comment>
<feature type="region of interest" description="Disordered" evidence="1">
    <location>
        <begin position="223"/>
        <end position="244"/>
    </location>
</feature>
<evidence type="ECO:0000256" key="1">
    <source>
        <dbReference type="SAM" id="MobiDB-lite"/>
    </source>
</evidence>
<dbReference type="PANTHER" id="PTHR46082">
    <property type="entry name" value="ATP/GTP-BINDING PROTEIN-RELATED"/>
    <property type="match status" value="1"/>
</dbReference>
<dbReference type="SMART" id="SM00028">
    <property type="entry name" value="TPR"/>
    <property type="match status" value="5"/>
</dbReference>
<sequence length="751" mass="85597">MALPFRSLPNLASADFPQREHPQSGHYDIAPAQQMFEQYGLDSMSVSTWQVQSFGGPAVTMQPFVPPTLYPSHEQFHNGFLGNKPSTILPKAPKAPMLPKVPQKPMRKRKAATLHAADWEPYRKRILELHIKQNRSVHEVKQMMEAENGFKAEVRQYRSRISQWGHDKNVKRHEMQAIVRKHQKRKLMETDKRPLVFEVRGNEVDRQKIERWMKRHDASDSFLYEPDPAAPTPPAVGCRTMSERGSPVPTTITVYSGPASVISMDDAEGIAQKPQMLSSGPSLSGIVRSQTDVLAEQTPVLTRQAHPSLQLSFLYNQRGFTSAGDNSVQVLYRRDEEIRLRGDLIIADLTVLSDVPEVLVMMYIYGQLLLDQGRYSAAEEVGWRLIDARKCQLCDGSEPVRMMHASKLLETALLEQRAWDKAELVLQRALQSTDFIGRNHADKSELLDSLGQLLNHQNKVAEAEAMYRQSLDIKERYIGREHPSAINTAVRLGILLQKRGRLDEAEAILSKTLALSEKVLEVEDLSTLLNMSSLVELLASRYGNNESEEMFRRILTLEGKMYGRAHLRTIRRSEDLAALLFAQHRYTEAGDLYREALVVRTQVLGSEHPYTLWSMSKLGRVLCRQNRYEEAEAMYTEKLALCKKVLGSEHPDTLINMEILGHVLYMQDKYEEAEAMDTEILALRKKVLGSEHPDTLHNMSNLGHVLYMQSRYEEAEAMYTETLALHKKVLGSEHPDTLQSIEDLQRSLERR</sequence>
<dbReference type="InterPro" id="IPR025676">
    <property type="entry name" value="Clr5_dom"/>
</dbReference>
<dbReference type="Gene3D" id="1.25.40.10">
    <property type="entry name" value="Tetratricopeptide repeat domain"/>
    <property type="match status" value="2"/>
</dbReference>
<dbReference type="EMBL" id="SWKU01000014">
    <property type="protein sequence ID" value="KAF3000914.1"/>
    <property type="molecule type" value="Genomic_DNA"/>
</dbReference>
<dbReference type="OrthoDB" id="5986190at2759"/>
<organism evidence="3 4">
    <name type="scientific">Curvularia kusanoi</name>
    <name type="common">Cochliobolus kusanoi</name>
    <dbReference type="NCBI Taxonomy" id="90978"/>
    <lineage>
        <taxon>Eukaryota</taxon>
        <taxon>Fungi</taxon>
        <taxon>Dikarya</taxon>
        <taxon>Ascomycota</taxon>
        <taxon>Pezizomycotina</taxon>
        <taxon>Dothideomycetes</taxon>
        <taxon>Pleosporomycetidae</taxon>
        <taxon>Pleosporales</taxon>
        <taxon>Pleosporineae</taxon>
        <taxon>Pleosporaceae</taxon>
        <taxon>Curvularia</taxon>
    </lineage>
</organism>
<dbReference type="InterPro" id="IPR011990">
    <property type="entry name" value="TPR-like_helical_dom_sf"/>
</dbReference>
<dbReference type="Proteomes" id="UP000801428">
    <property type="component" value="Unassembled WGS sequence"/>
</dbReference>
<keyword evidence="4" id="KW-1185">Reference proteome</keyword>
<accession>A0A9P4TCG9</accession>
<evidence type="ECO:0000259" key="2">
    <source>
        <dbReference type="Pfam" id="PF14420"/>
    </source>
</evidence>
<dbReference type="PANTHER" id="PTHR46082:SF6">
    <property type="entry name" value="AAA+ ATPASE DOMAIN-CONTAINING PROTEIN-RELATED"/>
    <property type="match status" value="1"/>
</dbReference>
<protein>
    <recommendedName>
        <fullName evidence="2">Clr5 domain-containing protein</fullName>
    </recommendedName>
</protein>
<dbReference type="InterPro" id="IPR019734">
    <property type="entry name" value="TPR_rpt"/>
</dbReference>
<dbReference type="InterPro" id="IPR053137">
    <property type="entry name" value="NLR-like"/>
</dbReference>
<dbReference type="Pfam" id="PF14420">
    <property type="entry name" value="Clr5"/>
    <property type="match status" value="1"/>
</dbReference>
<dbReference type="Pfam" id="PF13374">
    <property type="entry name" value="TPR_10"/>
    <property type="match status" value="2"/>
</dbReference>
<reference evidence="3" key="1">
    <citation type="submission" date="2019-04" db="EMBL/GenBank/DDBJ databases">
        <title>Sequencing of skin fungus with MAO and IRED activity.</title>
        <authorList>
            <person name="Marsaioli A.J."/>
            <person name="Bonatto J.M.C."/>
            <person name="Reis Junior O."/>
        </authorList>
    </citation>
    <scope>NUCLEOTIDE SEQUENCE</scope>
    <source>
        <strain evidence="3">30M1</strain>
    </source>
</reference>
<evidence type="ECO:0000313" key="3">
    <source>
        <dbReference type="EMBL" id="KAF3000914.1"/>
    </source>
</evidence>